<dbReference type="InterPro" id="IPR036869">
    <property type="entry name" value="J_dom_sf"/>
</dbReference>
<gene>
    <name evidence="3" type="primary">dnaJ_1</name>
    <name evidence="3" type="ORF">Pcatena_00930</name>
</gene>
<sequence length="312" mass="34221">MAQRTFYDVLGVKKDASADEIKKAFRKLAVKYHPDAGGDEQKFKEISEAYETLGDEKKRREYDQMLMFGGMPGGGAGGYSYSTNVGGNWADMFTNMRGGDGFGGFDFSTIFGGAAGQQARRSMRGSDLTLTISLTPEEAFKGTKRDVSYMVPSTGERAKLTVEVPAGAYDGMKLRYHDRGEYGSNGGPRGSLVITTSVAEHPLFKRDGADVRLELPVSIWDLALGASVKVPTPGGNTLKLRIPAGTQDGKTFRFRDLGAPNVKRRGTFGAMYVTVRAQIPTRLSAKEREALEALRDADERDYRKDVEKYFKA</sequence>
<dbReference type="CDD" id="cd10747">
    <property type="entry name" value="DnaJ_C"/>
    <property type="match status" value="1"/>
</dbReference>
<dbReference type="InterPro" id="IPR002939">
    <property type="entry name" value="DnaJ_C"/>
</dbReference>
<dbReference type="SUPFAM" id="SSF46565">
    <property type="entry name" value="Chaperone J-domain"/>
    <property type="match status" value="1"/>
</dbReference>
<dbReference type="GO" id="GO:0042026">
    <property type="term" value="P:protein refolding"/>
    <property type="evidence" value="ECO:0007669"/>
    <property type="project" value="TreeGrafter"/>
</dbReference>
<evidence type="ECO:0000313" key="3">
    <source>
        <dbReference type="EMBL" id="BBH49506.1"/>
    </source>
</evidence>
<feature type="domain" description="J" evidence="2">
    <location>
        <begin position="5"/>
        <end position="66"/>
    </location>
</feature>
<dbReference type="CDD" id="cd06257">
    <property type="entry name" value="DnaJ"/>
    <property type="match status" value="1"/>
</dbReference>
<dbReference type="SMART" id="SM00271">
    <property type="entry name" value="DnaJ"/>
    <property type="match status" value="1"/>
</dbReference>
<dbReference type="GeneID" id="88848234"/>
<dbReference type="InterPro" id="IPR018253">
    <property type="entry name" value="DnaJ_domain_CS"/>
</dbReference>
<name>A0A3G9K073_9ACTN</name>
<protein>
    <submittedName>
        <fullName evidence="3">Molecular chaperone DnaJ</fullName>
    </submittedName>
</protein>
<dbReference type="GO" id="GO:0051082">
    <property type="term" value="F:unfolded protein binding"/>
    <property type="evidence" value="ECO:0007669"/>
    <property type="project" value="InterPro"/>
</dbReference>
<dbReference type="PROSITE" id="PS00636">
    <property type="entry name" value="DNAJ_1"/>
    <property type="match status" value="1"/>
</dbReference>
<evidence type="ECO:0000259" key="2">
    <source>
        <dbReference type="PROSITE" id="PS50076"/>
    </source>
</evidence>
<dbReference type="PANTHER" id="PTHR43096">
    <property type="entry name" value="DNAJ HOMOLOG 1, MITOCHONDRIAL-RELATED"/>
    <property type="match status" value="1"/>
</dbReference>
<dbReference type="Pfam" id="PF01556">
    <property type="entry name" value="DnaJ_C"/>
    <property type="match status" value="1"/>
</dbReference>
<dbReference type="EMBL" id="AP019367">
    <property type="protein sequence ID" value="BBH49506.1"/>
    <property type="molecule type" value="Genomic_DNA"/>
</dbReference>
<dbReference type="InterPro" id="IPR008971">
    <property type="entry name" value="HSP40/DnaJ_pept-bd"/>
</dbReference>
<dbReference type="PANTHER" id="PTHR43096:SF52">
    <property type="entry name" value="DNAJ HOMOLOG 1, MITOCHONDRIAL-RELATED"/>
    <property type="match status" value="1"/>
</dbReference>
<dbReference type="Pfam" id="PF00226">
    <property type="entry name" value="DnaJ"/>
    <property type="match status" value="1"/>
</dbReference>
<dbReference type="RefSeq" id="WP_126420657.1">
    <property type="nucleotide sequence ID" value="NZ_AP019367.1"/>
</dbReference>
<evidence type="ECO:0000313" key="4">
    <source>
        <dbReference type="Proteomes" id="UP000273154"/>
    </source>
</evidence>
<dbReference type="PRINTS" id="PR00625">
    <property type="entry name" value="JDOMAIN"/>
</dbReference>
<dbReference type="FunFam" id="2.60.260.20:FF:000013">
    <property type="entry name" value="DnaJ subfamily B member 11"/>
    <property type="match status" value="1"/>
</dbReference>
<proteinExistence type="predicted"/>
<accession>A0A3G9K073</accession>
<organism evidence="3 4">
    <name type="scientific">Parolsenella catena</name>
    <dbReference type="NCBI Taxonomy" id="2003188"/>
    <lineage>
        <taxon>Bacteria</taxon>
        <taxon>Bacillati</taxon>
        <taxon>Actinomycetota</taxon>
        <taxon>Coriobacteriia</taxon>
        <taxon>Coriobacteriales</taxon>
        <taxon>Atopobiaceae</taxon>
        <taxon>Parolsenella</taxon>
    </lineage>
</organism>
<dbReference type="KEGG" id="pcat:Pcatena_00930"/>
<dbReference type="Gene3D" id="1.10.287.110">
    <property type="entry name" value="DnaJ domain"/>
    <property type="match status" value="1"/>
</dbReference>
<dbReference type="SUPFAM" id="SSF49493">
    <property type="entry name" value="HSP40/DnaJ peptide-binding domain"/>
    <property type="match status" value="2"/>
</dbReference>
<dbReference type="OrthoDB" id="9779889at2"/>
<keyword evidence="1" id="KW-0143">Chaperone</keyword>
<reference evidence="4" key="1">
    <citation type="submission" date="2018-11" db="EMBL/GenBank/DDBJ databases">
        <title>Comparative genomics of Parolsenella catena and Libanicoccus massiliensis: Reclassification of Libanicoccus massiliensis as Parolsenella massiliensis comb. nov.</title>
        <authorList>
            <person name="Sakamoto M."/>
            <person name="Ikeyama N."/>
            <person name="Murakami T."/>
            <person name="Mori H."/>
            <person name="Yuki M."/>
            <person name="Ohkuma M."/>
        </authorList>
    </citation>
    <scope>NUCLEOTIDE SEQUENCE [LARGE SCALE GENOMIC DNA]</scope>
    <source>
        <strain evidence="4">JCM 31932</strain>
    </source>
</reference>
<evidence type="ECO:0000256" key="1">
    <source>
        <dbReference type="ARBA" id="ARBA00023186"/>
    </source>
</evidence>
<dbReference type="Gene3D" id="2.60.260.20">
    <property type="entry name" value="Urease metallochaperone UreE, N-terminal domain"/>
    <property type="match status" value="2"/>
</dbReference>
<dbReference type="PROSITE" id="PS50076">
    <property type="entry name" value="DNAJ_2"/>
    <property type="match status" value="1"/>
</dbReference>
<dbReference type="Proteomes" id="UP000273154">
    <property type="component" value="Chromosome"/>
</dbReference>
<keyword evidence="4" id="KW-1185">Reference proteome</keyword>
<dbReference type="GO" id="GO:0005737">
    <property type="term" value="C:cytoplasm"/>
    <property type="evidence" value="ECO:0007669"/>
    <property type="project" value="TreeGrafter"/>
</dbReference>
<dbReference type="AlphaFoldDB" id="A0A3G9K073"/>
<dbReference type="InterPro" id="IPR001623">
    <property type="entry name" value="DnaJ_domain"/>
</dbReference>